<dbReference type="EMBL" id="JACCJC010000091">
    <property type="protein sequence ID" value="KAF6226617.1"/>
    <property type="molecule type" value="Genomic_DNA"/>
</dbReference>
<comment type="caution">
    <text evidence="1">The sequence shown here is derived from an EMBL/GenBank/DDBJ whole genome shotgun (WGS) entry which is preliminary data.</text>
</comment>
<dbReference type="AlphaFoldDB" id="A0A8H6CNE4"/>
<sequence length="91" mass="10878">MWSTRRCEAGNRHSVVEVKNQLQERRVITWRSNFRMVGRQKWWVDQQQEVVLRKYERETARKGVLCQKCCSPVLTDGPCEWTRLAQEGNLL</sequence>
<organism evidence="1 2">
    <name type="scientific">Letharia columbiana</name>
    <dbReference type="NCBI Taxonomy" id="112416"/>
    <lineage>
        <taxon>Eukaryota</taxon>
        <taxon>Fungi</taxon>
        <taxon>Dikarya</taxon>
        <taxon>Ascomycota</taxon>
        <taxon>Pezizomycotina</taxon>
        <taxon>Lecanoromycetes</taxon>
        <taxon>OSLEUM clade</taxon>
        <taxon>Lecanoromycetidae</taxon>
        <taxon>Lecanorales</taxon>
        <taxon>Lecanorineae</taxon>
        <taxon>Parmeliaceae</taxon>
        <taxon>Letharia</taxon>
    </lineage>
</organism>
<reference evidence="1 2" key="1">
    <citation type="journal article" date="2020" name="Genomics">
        <title>Complete, high-quality genomes from long-read metagenomic sequencing of two wolf lichen thalli reveals enigmatic genome architecture.</title>
        <authorList>
            <person name="McKenzie S.K."/>
            <person name="Walston R.F."/>
            <person name="Allen J.L."/>
        </authorList>
    </citation>
    <scope>NUCLEOTIDE SEQUENCE [LARGE SCALE GENOMIC DNA]</scope>
    <source>
        <strain evidence="1">WasteWater2</strain>
    </source>
</reference>
<name>A0A8H6CNE4_9LECA</name>
<dbReference type="Proteomes" id="UP000578531">
    <property type="component" value="Unassembled WGS sequence"/>
</dbReference>
<dbReference type="RefSeq" id="XP_037158768.1">
    <property type="nucleotide sequence ID" value="XM_037314316.1"/>
</dbReference>
<evidence type="ECO:0000313" key="1">
    <source>
        <dbReference type="EMBL" id="KAF6226617.1"/>
    </source>
</evidence>
<keyword evidence="2" id="KW-1185">Reference proteome</keyword>
<proteinExistence type="predicted"/>
<gene>
    <name evidence="1" type="ORF">HO173_012447</name>
</gene>
<evidence type="ECO:0000313" key="2">
    <source>
        <dbReference type="Proteomes" id="UP000578531"/>
    </source>
</evidence>
<dbReference type="GeneID" id="59294081"/>
<protein>
    <submittedName>
        <fullName evidence="1">Uncharacterized protein</fullName>
    </submittedName>
</protein>
<accession>A0A8H6CNE4</accession>